<evidence type="ECO:0000313" key="3">
    <source>
        <dbReference type="Proteomes" id="UP000005551"/>
    </source>
</evidence>
<comment type="similarity">
    <text evidence="1">Belongs to the UPF0246 family.</text>
</comment>
<dbReference type="EMBL" id="AJYA01000041">
    <property type="protein sequence ID" value="EIM74549.1"/>
    <property type="molecule type" value="Genomic_DNA"/>
</dbReference>
<dbReference type="PANTHER" id="PTHR30283:SF4">
    <property type="entry name" value="PEROXIDE STRESS RESISTANCE PROTEIN YAAA"/>
    <property type="match status" value="1"/>
</dbReference>
<dbReference type="NCBIfam" id="NF002542">
    <property type="entry name" value="PRK02101.1-3"/>
    <property type="match status" value="1"/>
</dbReference>
<protein>
    <recommendedName>
        <fullName evidence="1">UPF0246 protein A3SI_15563</fullName>
    </recommendedName>
</protein>
<dbReference type="InterPro" id="IPR005583">
    <property type="entry name" value="YaaA"/>
</dbReference>
<dbReference type="HAMAP" id="MF_00652">
    <property type="entry name" value="UPF0246"/>
    <property type="match status" value="1"/>
</dbReference>
<reference evidence="2 3" key="1">
    <citation type="submission" date="2012-05" db="EMBL/GenBank/DDBJ databases">
        <title>Genome sequence of Nitritalea halalkaliphila LW7.</title>
        <authorList>
            <person name="Jangir P.K."/>
            <person name="Singh A."/>
            <person name="Shivaji S."/>
            <person name="Sharma R."/>
        </authorList>
    </citation>
    <scope>NUCLEOTIDE SEQUENCE [LARGE SCALE GENOMIC DNA]</scope>
    <source>
        <strain evidence="2 3">LW7</strain>
    </source>
</reference>
<dbReference type="GO" id="GO:0005829">
    <property type="term" value="C:cytosol"/>
    <property type="evidence" value="ECO:0007669"/>
    <property type="project" value="TreeGrafter"/>
</dbReference>
<dbReference type="STRING" id="1189621.A3SI_15563"/>
<proteinExistence type="inferred from homology"/>
<keyword evidence="3" id="KW-1185">Reference proteome</keyword>
<dbReference type="AlphaFoldDB" id="I5BY97"/>
<evidence type="ECO:0000313" key="2">
    <source>
        <dbReference type="EMBL" id="EIM74549.1"/>
    </source>
</evidence>
<dbReference type="Proteomes" id="UP000005551">
    <property type="component" value="Unassembled WGS sequence"/>
</dbReference>
<evidence type="ECO:0000256" key="1">
    <source>
        <dbReference type="HAMAP-Rule" id="MF_00652"/>
    </source>
</evidence>
<comment type="caution">
    <text evidence="2">The sequence shown here is derived from an EMBL/GenBank/DDBJ whole genome shotgun (WGS) entry which is preliminary data.</text>
</comment>
<dbReference type="GO" id="GO:0033194">
    <property type="term" value="P:response to hydroperoxide"/>
    <property type="evidence" value="ECO:0007669"/>
    <property type="project" value="TreeGrafter"/>
</dbReference>
<organism evidence="2 3">
    <name type="scientific">Nitritalea halalkaliphila LW7</name>
    <dbReference type="NCBI Taxonomy" id="1189621"/>
    <lineage>
        <taxon>Bacteria</taxon>
        <taxon>Pseudomonadati</taxon>
        <taxon>Bacteroidota</taxon>
        <taxon>Cytophagia</taxon>
        <taxon>Cytophagales</taxon>
        <taxon>Cyclobacteriaceae</taxon>
        <taxon>Nitritalea</taxon>
    </lineage>
</organism>
<name>I5BY97_9BACT</name>
<dbReference type="Pfam" id="PF03883">
    <property type="entry name" value="H2O2_YaaD"/>
    <property type="match status" value="1"/>
</dbReference>
<dbReference type="PANTHER" id="PTHR30283">
    <property type="entry name" value="PEROXIDE STRESS RESPONSE PROTEIN YAAA"/>
    <property type="match status" value="1"/>
</dbReference>
<accession>I5BY97</accession>
<gene>
    <name evidence="2" type="ORF">A3SI_15563</name>
</gene>
<dbReference type="PATRIC" id="fig|1189621.3.peg.3241"/>
<sequence>MMSVSENIAQLNAERYANFQKRFEPDTAKQALLAFKGDVYTKIDVDNYTEEDFDFAQRHLRILSGLYGVLRPLDLIQPYRLEMGIRIENGHGKNLYEFWGARIAKKLNEDVAEGAIINLASQEYFKAVSQADLQAEVISPAFKEFKNGSYKVIGIYAKQARGLMADYIIKNRITDPEELKAFTSEGYEWAGPDVDEGWTFRRG</sequence>